<dbReference type="InterPro" id="IPR007527">
    <property type="entry name" value="Znf_SWIM"/>
</dbReference>
<dbReference type="SMART" id="SM00575">
    <property type="entry name" value="ZnF_PMZ"/>
    <property type="match status" value="1"/>
</dbReference>
<feature type="domain" description="SWIM-type" evidence="7">
    <location>
        <begin position="76"/>
        <end position="112"/>
    </location>
</feature>
<evidence type="ECO:0000259" key="7">
    <source>
        <dbReference type="PROSITE" id="PS50966"/>
    </source>
</evidence>
<name>A0AAE0E965_9ROSI</name>
<keyword evidence="6" id="KW-0539">Nucleus</keyword>
<accession>A0AAE0E965</accession>
<comment type="function">
    <text evidence="6">Putative transcription activator involved in regulating light control of development.</text>
</comment>
<sequence length="184" mass="21065">MPLAELEDDYRCKNDVSHLKISSGILSHGVQMYTNKMFKFFQTELMDCMGVRMKEVSIDREVHIYEAIEEGKQRVFEVQYNSLTLTVSCCCKLFQSMGILCHHALKVFDFNNLISIPSKYILKRWTKVAKRGISTTCDRLAPSCSKEKSIQSLRLSELIHAGNNLYSVASLTESGTQIVKRKNR</sequence>
<keyword evidence="4 6" id="KW-0862">Zinc</keyword>
<dbReference type="GO" id="GO:0005634">
    <property type="term" value="C:nucleus"/>
    <property type="evidence" value="ECO:0007669"/>
    <property type="project" value="UniProtKB-SubCell"/>
</dbReference>
<dbReference type="GO" id="GO:0008270">
    <property type="term" value="F:zinc ion binding"/>
    <property type="evidence" value="ECO:0007669"/>
    <property type="project" value="UniProtKB-UniRule"/>
</dbReference>
<dbReference type="PANTHER" id="PTHR31669">
    <property type="entry name" value="PROTEIN FAR1-RELATED SEQUENCE 10-RELATED"/>
    <property type="match status" value="1"/>
</dbReference>
<dbReference type="PROSITE" id="PS50966">
    <property type="entry name" value="ZF_SWIM"/>
    <property type="match status" value="1"/>
</dbReference>
<protein>
    <recommendedName>
        <fullName evidence="6">Protein FAR1-RELATED SEQUENCE</fullName>
    </recommendedName>
</protein>
<evidence type="ECO:0000256" key="3">
    <source>
        <dbReference type="ARBA" id="ARBA00022771"/>
    </source>
</evidence>
<evidence type="ECO:0000313" key="9">
    <source>
        <dbReference type="Proteomes" id="UP001281410"/>
    </source>
</evidence>
<evidence type="ECO:0000256" key="6">
    <source>
        <dbReference type="RuleBase" id="RU367018"/>
    </source>
</evidence>
<comment type="caution">
    <text evidence="8">The sequence shown here is derived from an EMBL/GenBank/DDBJ whole genome shotgun (WGS) entry which is preliminary data.</text>
</comment>
<keyword evidence="9" id="KW-1185">Reference proteome</keyword>
<dbReference type="AlphaFoldDB" id="A0AAE0E965"/>
<proteinExistence type="inferred from homology"/>
<evidence type="ECO:0000256" key="4">
    <source>
        <dbReference type="ARBA" id="ARBA00022833"/>
    </source>
</evidence>
<reference evidence="8" key="1">
    <citation type="journal article" date="2023" name="Plant J.">
        <title>Genome sequences and population genomics provide insights into the demographic history, inbreeding, and mutation load of two 'living fossil' tree species of Dipteronia.</title>
        <authorList>
            <person name="Feng Y."/>
            <person name="Comes H.P."/>
            <person name="Chen J."/>
            <person name="Zhu S."/>
            <person name="Lu R."/>
            <person name="Zhang X."/>
            <person name="Li P."/>
            <person name="Qiu J."/>
            <person name="Olsen K.M."/>
            <person name="Qiu Y."/>
        </authorList>
    </citation>
    <scope>NUCLEOTIDE SEQUENCE</scope>
    <source>
        <strain evidence="8">NBL</strain>
    </source>
</reference>
<dbReference type="PANTHER" id="PTHR31669:SF303">
    <property type="entry name" value="PROTEIN FAR1-RELATED SEQUENCE"/>
    <property type="match status" value="1"/>
</dbReference>
<dbReference type="Proteomes" id="UP001281410">
    <property type="component" value="Unassembled WGS sequence"/>
</dbReference>
<keyword evidence="2 6" id="KW-0479">Metal-binding</keyword>
<dbReference type="GO" id="GO:0006355">
    <property type="term" value="P:regulation of DNA-templated transcription"/>
    <property type="evidence" value="ECO:0007669"/>
    <property type="project" value="UniProtKB-UniRule"/>
</dbReference>
<comment type="similarity">
    <text evidence="1 6">Belongs to the FHY3/FAR1 family.</text>
</comment>
<evidence type="ECO:0000313" key="8">
    <source>
        <dbReference type="EMBL" id="KAK3218200.1"/>
    </source>
</evidence>
<evidence type="ECO:0000256" key="5">
    <source>
        <dbReference type="PROSITE-ProRule" id="PRU00325"/>
    </source>
</evidence>
<gene>
    <name evidence="8" type="ORF">Dsin_012170</name>
</gene>
<dbReference type="InterPro" id="IPR031052">
    <property type="entry name" value="FHY3/FAR1"/>
</dbReference>
<evidence type="ECO:0000256" key="1">
    <source>
        <dbReference type="ARBA" id="ARBA00005889"/>
    </source>
</evidence>
<comment type="subcellular location">
    <subcellularLocation>
        <location evidence="6">Nucleus</location>
    </subcellularLocation>
</comment>
<dbReference type="InterPro" id="IPR006564">
    <property type="entry name" value="Znf_PMZ"/>
</dbReference>
<organism evidence="8 9">
    <name type="scientific">Dipteronia sinensis</name>
    <dbReference type="NCBI Taxonomy" id="43782"/>
    <lineage>
        <taxon>Eukaryota</taxon>
        <taxon>Viridiplantae</taxon>
        <taxon>Streptophyta</taxon>
        <taxon>Embryophyta</taxon>
        <taxon>Tracheophyta</taxon>
        <taxon>Spermatophyta</taxon>
        <taxon>Magnoliopsida</taxon>
        <taxon>eudicotyledons</taxon>
        <taxon>Gunneridae</taxon>
        <taxon>Pentapetalae</taxon>
        <taxon>rosids</taxon>
        <taxon>malvids</taxon>
        <taxon>Sapindales</taxon>
        <taxon>Sapindaceae</taxon>
        <taxon>Hippocastanoideae</taxon>
        <taxon>Acereae</taxon>
        <taxon>Dipteronia</taxon>
    </lineage>
</organism>
<dbReference type="EMBL" id="JANJYJ010000004">
    <property type="protein sequence ID" value="KAK3218200.1"/>
    <property type="molecule type" value="Genomic_DNA"/>
</dbReference>
<dbReference type="Pfam" id="PF04434">
    <property type="entry name" value="SWIM"/>
    <property type="match status" value="1"/>
</dbReference>
<keyword evidence="3 5" id="KW-0863">Zinc-finger</keyword>
<evidence type="ECO:0000256" key="2">
    <source>
        <dbReference type="ARBA" id="ARBA00022723"/>
    </source>
</evidence>